<protein>
    <submittedName>
        <fullName evidence="2">Uncharacterized protein</fullName>
    </submittedName>
</protein>
<feature type="region of interest" description="Disordered" evidence="1">
    <location>
        <begin position="224"/>
        <end position="248"/>
    </location>
</feature>
<gene>
    <name evidence="2" type="ORF">K435DRAFT_966994</name>
</gene>
<keyword evidence="3" id="KW-1185">Reference proteome</keyword>
<evidence type="ECO:0000256" key="1">
    <source>
        <dbReference type="SAM" id="MobiDB-lite"/>
    </source>
</evidence>
<dbReference type="OrthoDB" id="2788229at2759"/>
<dbReference type="Gene3D" id="3.80.10.10">
    <property type="entry name" value="Ribonuclease Inhibitor"/>
    <property type="match status" value="1"/>
</dbReference>
<feature type="compositionally biased region" description="Polar residues" evidence="1">
    <location>
        <begin position="224"/>
        <end position="234"/>
    </location>
</feature>
<sequence length="528" mass="59119">MSSESTLSQELIDAFIDELHDSFLDLKSCSLVSYRWLPRARKHLFSSFSLPCTQQLKRNKGLNEGQEEEELVDVAGVNERICSLSELLVPKHSSSSSSPPLPPIVSFVRKLSLRTDHFSEALTTTKTIHSYPLDLFTNLQEISIIDSSFNNTLHPSSLSLLSSFFETHSTSLHTLVLNNLSFNSPSSLIDLFRGSSSSSSPVTFPSLRHLSLIDINFHPLQNWRTENPTSPSSNEPHHHLNISSSSNQQPLTIPPLVHHRPKLQFLELSSIIPELLDPLFLADSSEYHPGPVFDLSELRHLKVTNSSLYRYRRVFLEYGERIRELEMDFPALMNDSVASTLLPLTNLTHLTLHSCLYANQFHSIPSLIPNLPRHQYLTITSRFPSYARSNSNFIHPRNDNVTSTPIKNILTGILDEELMKVFELETHSGITDQGRLLDPDDDDSSSRVVSGGSYGGGTTSESSSSPIVITSQERPHPERISFIFEFPAIHPSTTTGSVVGVKIQKDEGCLPKTRSVVDVDVVCKTMFY</sequence>
<feature type="region of interest" description="Disordered" evidence="1">
    <location>
        <begin position="432"/>
        <end position="472"/>
    </location>
</feature>
<dbReference type="Proteomes" id="UP000297245">
    <property type="component" value="Unassembled WGS sequence"/>
</dbReference>
<proteinExistence type="predicted"/>
<organism evidence="2 3">
    <name type="scientific">Dendrothele bispora (strain CBS 962.96)</name>
    <dbReference type="NCBI Taxonomy" id="1314807"/>
    <lineage>
        <taxon>Eukaryota</taxon>
        <taxon>Fungi</taxon>
        <taxon>Dikarya</taxon>
        <taxon>Basidiomycota</taxon>
        <taxon>Agaricomycotina</taxon>
        <taxon>Agaricomycetes</taxon>
        <taxon>Agaricomycetidae</taxon>
        <taxon>Agaricales</taxon>
        <taxon>Agaricales incertae sedis</taxon>
        <taxon>Dendrothele</taxon>
    </lineage>
</organism>
<dbReference type="EMBL" id="ML179231">
    <property type="protein sequence ID" value="THU94113.1"/>
    <property type="molecule type" value="Genomic_DNA"/>
</dbReference>
<dbReference type="InterPro" id="IPR032675">
    <property type="entry name" value="LRR_dom_sf"/>
</dbReference>
<feature type="compositionally biased region" description="Low complexity" evidence="1">
    <location>
        <begin position="459"/>
        <end position="472"/>
    </location>
</feature>
<evidence type="ECO:0000313" key="2">
    <source>
        <dbReference type="EMBL" id="THU94113.1"/>
    </source>
</evidence>
<evidence type="ECO:0000313" key="3">
    <source>
        <dbReference type="Proteomes" id="UP000297245"/>
    </source>
</evidence>
<dbReference type="AlphaFoldDB" id="A0A4S8LY10"/>
<accession>A0A4S8LY10</accession>
<reference evidence="2 3" key="1">
    <citation type="journal article" date="2019" name="Nat. Ecol. Evol.">
        <title>Megaphylogeny resolves global patterns of mushroom evolution.</title>
        <authorList>
            <person name="Varga T."/>
            <person name="Krizsan K."/>
            <person name="Foldi C."/>
            <person name="Dima B."/>
            <person name="Sanchez-Garcia M."/>
            <person name="Sanchez-Ramirez S."/>
            <person name="Szollosi G.J."/>
            <person name="Szarkandi J.G."/>
            <person name="Papp V."/>
            <person name="Albert L."/>
            <person name="Andreopoulos W."/>
            <person name="Angelini C."/>
            <person name="Antonin V."/>
            <person name="Barry K.W."/>
            <person name="Bougher N.L."/>
            <person name="Buchanan P."/>
            <person name="Buyck B."/>
            <person name="Bense V."/>
            <person name="Catcheside P."/>
            <person name="Chovatia M."/>
            <person name="Cooper J."/>
            <person name="Damon W."/>
            <person name="Desjardin D."/>
            <person name="Finy P."/>
            <person name="Geml J."/>
            <person name="Haridas S."/>
            <person name="Hughes K."/>
            <person name="Justo A."/>
            <person name="Karasinski D."/>
            <person name="Kautmanova I."/>
            <person name="Kiss B."/>
            <person name="Kocsube S."/>
            <person name="Kotiranta H."/>
            <person name="LaButti K.M."/>
            <person name="Lechner B.E."/>
            <person name="Liimatainen K."/>
            <person name="Lipzen A."/>
            <person name="Lukacs Z."/>
            <person name="Mihaltcheva S."/>
            <person name="Morgado L.N."/>
            <person name="Niskanen T."/>
            <person name="Noordeloos M.E."/>
            <person name="Ohm R.A."/>
            <person name="Ortiz-Santana B."/>
            <person name="Ovrebo C."/>
            <person name="Racz N."/>
            <person name="Riley R."/>
            <person name="Savchenko A."/>
            <person name="Shiryaev A."/>
            <person name="Soop K."/>
            <person name="Spirin V."/>
            <person name="Szebenyi C."/>
            <person name="Tomsovsky M."/>
            <person name="Tulloss R.E."/>
            <person name="Uehling J."/>
            <person name="Grigoriev I.V."/>
            <person name="Vagvolgyi C."/>
            <person name="Papp T."/>
            <person name="Martin F.M."/>
            <person name="Miettinen O."/>
            <person name="Hibbett D.S."/>
            <person name="Nagy L.G."/>
        </authorList>
    </citation>
    <scope>NUCLEOTIDE SEQUENCE [LARGE SCALE GENOMIC DNA]</scope>
    <source>
        <strain evidence="2 3">CBS 962.96</strain>
    </source>
</reference>
<name>A0A4S8LY10_DENBC</name>